<gene>
    <name evidence="3" type="ORF">LA76x_3625</name>
</gene>
<feature type="chain" id="PRO_5006597257" evidence="1">
    <location>
        <begin position="22"/>
        <end position="478"/>
    </location>
</feature>
<dbReference type="EMBL" id="CP011129">
    <property type="protein sequence ID" value="ALN81747.1"/>
    <property type="molecule type" value="Genomic_DNA"/>
</dbReference>
<proteinExistence type="predicted"/>
<dbReference type="AlphaFoldDB" id="A0A0S2FE04"/>
<dbReference type="RefSeq" id="WP_057918699.1">
    <property type="nucleotide sequence ID" value="NZ_CP011129.1"/>
</dbReference>
<dbReference type="InterPro" id="IPR006680">
    <property type="entry name" value="Amidohydro-rel"/>
</dbReference>
<feature type="signal peptide" evidence="1">
    <location>
        <begin position="1"/>
        <end position="21"/>
    </location>
</feature>
<dbReference type="Gene3D" id="3.40.50.10910">
    <property type="entry name" value="Amidohydrolase"/>
    <property type="match status" value="1"/>
</dbReference>
<dbReference type="PATRIC" id="fig|84531.8.peg.3642"/>
<dbReference type="Gene3D" id="2.30.40.10">
    <property type="entry name" value="Urease, subunit C, domain 1"/>
    <property type="match status" value="2"/>
</dbReference>
<evidence type="ECO:0000259" key="2">
    <source>
        <dbReference type="Pfam" id="PF01979"/>
    </source>
</evidence>
<dbReference type="GO" id="GO:0016810">
    <property type="term" value="F:hydrolase activity, acting on carbon-nitrogen (but not peptide) bonds"/>
    <property type="evidence" value="ECO:0007669"/>
    <property type="project" value="InterPro"/>
</dbReference>
<dbReference type="PANTHER" id="PTHR43135">
    <property type="entry name" value="ALPHA-D-RIBOSE 1-METHYLPHOSPHONATE 5-TRIPHOSPHATE DIPHOSPHATASE"/>
    <property type="match status" value="1"/>
</dbReference>
<protein>
    <submittedName>
        <fullName evidence="3">Amidohydrolase family protein</fullName>
    </submittedName>
</protein>
<keyword evidence="3" id="KW-0378">Hydrolase</keyword>
<dbReference type="SUPFAM" id="SSF51338">
    <property type="entry name" value="Composite domain of metallo-dependent hydrolases"/>
    <property type="match status" value="1"/>
</dbReference>
<keyword evidence="1" id="KW-0732">Signal</keyword>
<sequence>MPPSIRLSAALLLALSSSAVAAERVDLLIRHANVVDVVDGKTRADRTIAVRGDRIVAIVDDAKAKRYQAGQTVEAQGKYAIPALWDMHVHFGGGDKLIEENKNLLPLYLAHGIAAVRDAAGDLSPSVFEWRDAIAAGRLDGPTIYTSGPKLEGYKSIWPGDIEVGNAAEISKALDRLQGWKVDFVKITDNTLSPELFLDALKQAHARGLRTSAHVPFTLTIDTVSAAGLSSIEHIDYAYKAGSPQEAEIGAMVARGEIDSREGWNRIQASFDEDTARAAYRRLAKRGTAVTPTLNGSFVTTYLDRDDHRGDAYLRYIGPGLQATYAWRVERAAKDDAAAIERRHQRYERSAAILPLLQSSGVAILAGTDAGFLNSFNYPGIGLHDELQRFVDNGLTPLQALQAATINGARFLGQERLHGRLAAGKAADIVLLDADPLRDIAATRRIDAFVLRGKVHDRKALDAMLEDVRKKVAAQTAP</sequence>
<dbReference type="STRING" id="84531.LA76x_3625"/>
<reference evidence="3 4" key="1">
    <citation type="journal article" date="2015" name="BMC Genomics">
        <title>Comparative genomics and metabolic profiling of the genus Lysobacter.</title>
        <authorList>
            <person name="de Bruijn I."/>
            <person name="Cheng X."/>
            <person name="de Jager V."/>
            <person name="Exposito R.G."/>
            <person name="Watrous J."/>
            <person name="Patel N."/>
            <person name="Postma J."/>
            <person name="Dorrestein P.C."/>
            <person name="Kobayashi D."/>
            <person name="Raaijmakers J.M."/>
        </authorList>
    </citation>
    <scope>NUCLEOTIDE SEQUENCE [LARGE SCALE GENOMIC DNA]</scope>
    <source>
        <strain evidence="3 4">76</strain>
    </source>
</reference>
<dbReference type="Proteomes" id="UP000060787">
    <property type="component" value="Chromosome"/>
</dbReference>
<evidence type="ECO:0000256" key="1">
    <source>
        <dbReference type="SAM" id="SignalP"/>
    </source>
</evidence>
<dbReference type="InterPro" id="IPR011059">
    <property type="entry name" value="Metal-dep_hydrolase_composite"/>
</dbReference>
<feature type="domain" description="Amidohydrolase-related" evidence="2">
    <location>
        <begin position="188"/>
        <end position="454"/>
    </location>
</feature>
<dbReference type="Gene3D" id="3.30.110.90">
    <property type="entry name" value="Amidohydrolase"/>
    <property type="match status" value="2"/>
</dbReference>
<dbReference type="InterPro" id="IPR051781">
    <property type="entry name" value="Metallo-dep_Hydrolase"/>
</dbReference>
<evidence type="ECO:0000313" key="4">
    <source>
        <dbReference type="Proteomes" id="UP000060787"/>
    </source>
</evidence>
<dbReference type="PANTHER" id="PTHR43135:SF3">
    <property type="entry name" value="ALPHA-D-RIBOSE 1-METHYLPHOSPHONATE 5-TRIPHOSPHATE DIPHOSPHATASE"/>
    <property type="match status" value="1"/>
</dbReference>
<dbReference type="eggNOG" id="COG1228">
    <property type="taxonomic scope" value="Bacteria"/>
</dbReference>
<dbReference type="SUPFAM" id="SSF51556">
    <property type="entry name" value="Metallo-dependent hydrolases"/>
    <property type="match status" value="1"/>
</dbReference>
<evidence type="ECO:0000313" key="3">
    <source>
        <dbReference type="EMBL" id="ALN81747.1"/>
    </source>
</evidence>
<dbReference type="Gene3D" id="1.20.58.520">
    <property type="entry name" value="Amidohydrolase"/>
    <property type="match status" value="1"/>
</dbReference>
<dbReference type="Pfam" id="PF01979">
    <property type="entry name" value="Amidohydro_1"/>
    <property type="match status" value="1"/>
</dbReference>
<keyword evidence="4" id="KW-1185">Reference proteome</keyword>
<accession>A0A0S2FE04</accession>
<organism evidence="3 4">
    <name type="scientific">Lysobacter antibioticus</name>
    <dbReference type="NCBI Taxonomy" id="84531"/>
    <lineage>
        <taxon>Bacteria</taxon>
        <taxon>Pseudomonadati</taxon>
        <taxon>Pseudomonadota</taxon>
        <taxon>Gammaproteobacteria</taxon>
        <taxon>Lysobacterales</taxon>
        <taxon>Lysobacteraceae</taxon>
        <taxon>Lysobacter</taxon>
    </lineage>
</organism>
<name>A0A0S2FE04_LYSAN</name>
<dbReference type="InterPro" id="IPR032466">
    <property type="entry name" value="Metal_Hydrolase"/>
</dbReference>
<dbReference type="KEGG" id="lab:LA76x_3625"/>